<accession>A0A7I7JTK3</accession>
<dbReference type="Proteomes" id="UP000467006">
    <property type="component" value="Chromosome"/>
</dbReference>
<organism evidence="1 2">
    <name type="scientific">Mycolicibacterium duvalii</name>
    <dbReference type="NCBI Taxonomy" id="39688"/>
    <lineage>
        <taxon>Bacteria</taxon>
        <taxon>Bacillati</taxon>
        <taxon>Actinomycetota</taxon>
        <taxon>Actinomycetes</taxon>
        <taxon>Mycobacteriales</taxon>
        <taxon>Mycobacteriaceae</taxon>
        <taxon>Mycolicibacterium</taxon>
    </lineage>
</organism>
<evidence type="ECO:0000313" key="1">
    <source>
        <dbReference type="EMBL" id="BBX15187.1"/>
    </source>
</evidence>
<dbReference type="RefSeq" id="WP_098002835.1">
    <property type="nucleotide sequence ID" value="NZ_AP022563.1"/>
</dbReference>
<evidence type="ECO:0000313" key="2">
    <source>
        <dbReference type="Proteomes" id="UP000467006"/>
    </source>
</evidence>
<keyword evidence="2" id="KW-1185">Reference proteome</keyword>
<name>A0A7I7JTK3_9MYCO</name>
<dbReference type="OrthoDB" id="4566092at2"/>
<dbReference type="KEGG" id="mdu:MDUV_00470"/>
<dbReference type="EMBL" id="AP022563">
    <property type="protein sequence ID" value="BBX15187.1"/>
    <property type="molecule type" value="Genomic_DNA"/>
</dbReference>
<proteinExistence type="predicted"/>
<dbReference type="AlphaFoldDB" id="A0A7I7JTK3"/>
<gene>
    <name evidence="1" type="ORF">MDUV_00470</name>
</gene>
<reference evidence="1 2" key="1">
    <citation type="journal article" date="2019" name="Emerg. Microbes Infect.">
        <title>Comprehensive subspecies identification of 175 nontuberculous mycobacteria species based on 7547 genomic profiles.</title>
        <authorList>
            <person name="Matsumoto Y."/>
            <person name="Kinjo T."/>
            <person name="Motooka D."/>
            <person name="Nabeya D."/>
            <person name="Jung N."/>
            <person name="Uechi K."/>
            <person name="Horii T."/>
            <person name="Iida T."/>
            <person name="Fujita J."/>
            <person name="Nakamura S."/>
        </authorList>
    </citation>
    <scope>NUCLEOTIDE SEQUENCE [LARGE SCALE GENOMIC DNA]</scope>
    <source>
        <strain evidence="1 2">JCM 6396</strain>
    </source>
</reference>
<protein>
    <submittedName>
        <fullName evidence="1">Uncharacterized protein</fullName>
    </submittedName>
</protein>
<sequence length="135" mass="13419">MTAITTRPAPDTDHSLLRFSLRADATLCAGAGLFVAMAADPLARLSGLPATAEWIGGAALVVYGVLLYAAAGIADVRRVGVGVVAGNAIFTAAVAVVLATGVLPLTGVGVTATAAFAAATAGLTRLQYLGLRRLA</sequence>